<evidence type="ECO:0000313" key="3">
    <source>
        <dbReference type="Proteomes" id="UP000254720"/>
    </source>
</evidence>
<dbReference type="EMBL" id="QQAX01000012">
    <property type="protein sequence ID" value="RDI42821.1"/>
    <property type="molecule type" value="Genomic_DNA"/>
</dbReference>
<dbReference type="AlphaFoldDB" id="A0A370GGN6"/>
<keyword evidence="1" id="KW-0732">Signal</keyword>
<feature type="signal peptide" evidence="1">
    <location>
        <begin position="1"/>
        <end position="23"/>
    </location>
</feature>
<sequence length="70" mass="8079">MKLILNVLISVLIFSGLSGCSTATKQPSSASYQPGYGYVRPAYSYPQYRYYPASSYYYEYHLGFEKKRVR</sequence>
<evidence type="ECO:0008006" key="4">
    <source>
        <dbReference type="Google" id="ProtNLM"/>
    </source>
</evidence>
<organism evidence="2 3">
    <name type="scientific">Aquicella lusitana</name>
    <dbReference type="NCBI Taxonomy" id="254246"/>
    <lineage>
        <taxon>Bacteria</taxon>
        <taxon>Pseudomonadati</taxon>
        <taxon>Pseudomonadota</taxon>
        <taxon>Gammaproteobacteria</taxon>
        <taxon>Legionellales</taxon>
        <taxon>Coxiellaceae</taxon>
        <taxon>Aquicella</taxon>
    </lineage>
</organism>
<proteinExistence type="predicted"/>
<reference evidence="2 3" key="1">
    <citation type="submission" date="2018-07" db="EMBL/GenBank/DDBJ databases">
        <title>Genomic Encyclopedia of Type Strains, Phase IV (KMG-IV): sequencing the most valuable type-strain genomes for metagenomic binning, comparative biology and taxonomic classification.</title>
        <authorList>
            <person name="Goeker M."/>
        </authorList>
    </citation>
    <scope>NUCLEOTIDE SEQUENCE [LARGE SCALE GENOMIC DNA]</scope>
    <source>
        <strain evidence="2 3">DSM 16500</strain>
    </source>
</reference>
<evidence type="ECO:0000256" key="1">
    <source>
        <dbReference type="SAM" id="SignalP"/>
    </source>
</evidence>
<dbReference type="PROSITE" id="PS51257">
    <property type="entry name" value="PROKAR_LIPOPROTEIN"/>
    <property type="match status" value="1"/>
</dbReference>
<keyword evidence="3" id="KW-1185">Reference proteome</keyword>
<comment type="caution">
    <text evidence="2">The sequence shown here is derived from an EMBL/GenBank/DDBJ whole genome shotgun (WGS) entry which is preliminary data.</text>
</comment>
<accession>A0A370GGN6</accession>
<feature type="chain" id="PRO_5016686593" description="Lipoprotein" evidence="1">
    <location>
        <begin position="24"/>
        <end position="70"/>
    </location>
</feature>
<gene>
    <name evidence="2" type="ORF">C8D86_11218</name>
</gene>
<dbReference type="RefSeq" id="WP_114834484.1">
    <property type="nucleotide sequence ID" value="NZ_LR699114.1"/>
</dbReference>
<evidence type="ECO:0000313" key="2">
    <source>
        <dbReference type="EMBL" id="RDI42821.1"/>
    </source>
</evidence>
<name>A0A370GGN6_9COXI</name>
<dbReference type="Proteomes" id="UP000254720">
    <property type="component" value="Unassembled WGS sequence"/>
</dbReference>
<protein>
    <recommendedName>
        <fullName evidence="4">Lipoprotein</fullName>
    </recommendedName>
</protein>